<evidence type="ECO:0000313" key="8">
    <source>
        <dbReference type="RefSeq" id="XP_018839070.2"/>
    </source>
</evidence>
<dbReference type="FunFam" id="4.10.1000.10:FF:000022">
    <property type="entry name" value="Zinc finger CCCH domain-containing protein 7"/>
    <property type="match status" value="1"/>
</dbReference>
<feature type="compositionally biased region" description="Basic and acidic residues" evidence="6">
    <location>
        <begin position="1478"/>
        <end position="1491"/>
    </location>
</feature>
<feature type="region of interest" description="Disordered" evidence="6">
    <location>
        <begin position="119"/>
        <end position="171"/>
    </location>
</feature>
<evidence type="ECO:0000256" key="2">
    <source>
        <dbReference type="ARBA" id="ARBA00022737"/>
    </source>
</evidence>
<dbReference type="PROSITE" id="PS50103">
    <property type="entry name" value="ZF_C3H1"/>
    <property type="match status" value="4"/>
</dbReference>
<feature type="compositionally biased region" description="Polar residues" evidence="6">
    <location>
        <begin position="1458"/>
        <end position="1477"/>
    </location>
</feature>
<feature type="region of interest" description="Disordered" evidence="6">
    <location>
        <begin position="1381"/>
        <end position="1443"/>
    </location>
</feature>
<sequence length="2172" mass="239806">MDLRPHFLHHSSRYAPLPHPHPPLPPPPPASASTPHPQFPETSNFHPHHHNRYLSQSQPLPQPPPPLPHISTLPRSYQQSLPPPPPPPPSQHHHHKQYNPNQPQFAFSSATYAHPVQDFTQVRRIDDRPRHRLPELDRTRPDFSDPSRVLPDTHHRSTEKPYHPPLVLDRNDAHQRQRLFDRLADQFRHDSEGSSRFRVEYDDGFDPNHRHENLVWGRGDDNFHRRGHVLSNSDTSSRDFGFVSNSRDIEPNSGVYDYRFGSVHDNEAYRSGRSDGGHDRQASRDASDLLYEMGSNEIGDGEGVHIGSTKHEYYGLDVARYDHNRGSREGSREYNHIHTPRKQIQKKSAFLRIQMAKPNHRSRESERSHYSGYFDKTNSGSFRGRDQYMNSGYGMEEEDEQERQGSPVELDVSFKSNSLVAKAIVAPSSSAVVSDADLTPRNEKTRKVSDGDRSNSRLNKLNVGAVNMDSSTGIANKASTSRNDSKQFEKRVMTSVVGSVHDGNSQPCSSGASVSLGKSAVERSPKGLVSHKDGTVAGCGKTTAPKVIKKKKVVKKVVKKVINRQSRISSSQQTKNFDEPVKADDSTHNPAAASGSDKNATPSEQIRTSDGMTSRSNAFLQPCTDKVNVLPENDVADISSLPTLSYDCGINIDSSRICVPSIKRNLNNSTSPLVSSSREENKIDESPINADNSVQSSQSISNSDNDLRKPSNEINFSGVGSVENVSRHCYLEGLPLLLEKGREKEFTNENINSAFLSSEEIKIHEDITNSCSSLHGTDGKLGFENDMVKSQENSTVCDIGIKDANKTEPGTNQFTTSFVNSTVEEIHEGLVGSSAILGLSSSEEIDICQGLVYAECSNHSRDATRNSDNGHSSLEEKKNNVFNRGTINNAAKHPSPGGATVSHESFGVEESLNGMVLVRACEGNTLKIKKRRNTRTQLDFSNLTDIYVEPVNDSVCPETPANTTLNLSVKGSCPVEVAVSDVGSLDVGVLPGVDGISELHAKSSVPGLSEVKFTVKNDVHGYLNETSPRYKKKRGVSVSDSALSRPTVSETNEGPTGTSTCCAEVSLTSNDDLTQQEGEVAVSSINNICSTGFTVLIENTSEVRFAEAVGATRDVLSDDYLKLFDVGVESCSHAGDPNARSPCPSGFGSEQKENSAPFIADNINQNDVMDIDTSGGEKMEVHDAKNKVLIHGETPQCKVTSEPQSPDLYQRLSNSDMESDYLLVKDDLPPGSNYLSLSDDGAGVSSSNTNDEVMDAVSGTLPDIGLPEISAEVLSIHMLNCKASPGQLSNEKVCGDDKNFNQKTVVEVSSNTPAHTSFPQSTKLNLATEIDHPIMGKTVPLPSQDSKLTSHSLNLTSAELMGSKTQLIHSLPKTFRGHSSFFSNNSKKTASSTHIGKPRTWHRTGNPSVPPLSGNKPFSNTFPPRRKLVEDNGRPLSTSYIRKGNSLVRKPALVAAQHQGSHGLSSSVYRANSSVTGESRKSTGSDGRFDDTDPQNLLRTGMHAPIERPGTPPLPNGTKLPTQNAVSSGDKSSSSQVEHPYRVCCETTSDPMKLTEANNLTKTAEDSLKISEISENLSGTSNNLESQTELSDGNVSSFNTRRIVYVKRKSNQLIATSSPCDLSVQNGSKVQAGSEGYYKRSKNQLIRASLENQIKQSVAVCDDLLNSERQQAPKVVSSRKFSKRRLHKVVAKTCKPMKSSLVWTLRGMQSSKDERDSLHHQKVMPHLFPWKRGTYWRSFVHDQIPISNNSSLSMISRKLLLLRRRDTVYTRSINGFSLRKFKVLSVGGSSLKWSKSIEKNSKKANEEATLAVAAVERKKREQNGAARSSSRTKNRNHSSRERIFRIGSVRYKMDPTKQTLQRISDDECTGSTAATSEKDAKKSYIPRRLVIDNDEYVRIGNGNQLIRDPKKRTRKLASEKVRWSLHTARLRLARKRKYCQFFTRFGKCNKDDGKCPYIHDSSKIAVCTKFLNGLCSNPNCKLTHKVIPERMPDCSYFLQGLCNNRSCPYRHVNVNPKASPCEGFLRGYCADGNECRKKHSYVCPVFEATGTCPQGSKCKLHHPKNRSKGKKRKRVGAQKNARGRYFGSMHINVSEHGTTVFEKNSSQNNDDILLEGKFADYIGVDVSDEEVGESNDPASEQTFCDSDLSDVQFDDLDQLIKPVRIMNNKFDD</sequence>
<evidence type="ECO:0000256" key="3">
    <source>
        <dbReference type="ARBA" id="ARBA00022771"/>
    </source>
</evidence>
<keyword evidence="2" id="KW-0677">Repeat</keyword>
<feature type="region of interest" description="Disordered" evidence="6">
    <location>
        <begin position="1"/>
        <end position="103"/>
    </location>
</feature>
<dbReference type="PANTHER" id="PTHR46156:SF1">
    <property type="entry name" value="ZINC FINGER CCCH DOMAIN-CONTAINING PROTEIN 3"/>
    <property type="match status" value="1"/>
</dbReference>
<feature type="compositionally biased region" description="Basic residues" evidence="6">
    <location>
        <begin position="1"/>
        <end position="12"/>
    </location>
</feature>
<protein>
    <submittedName>
        <fullName evidence="8">Uncharacterized protein LOC109004825 isoform X1</fullName>
    </submittedName>
</protein>
<dbReference type="PANTHER" id="PTHR46156">
    <property type="entry name" value="CCCH ZINGC FINGER"/>
    <property type="match status" value="1"/>
</dbReference>
<feature type="compositionally biased region" description="Polar residues" evidence="6">
    <location>
        <begin position="596"/>
        <end position="617"/>
    </location>
</feature>
<gene>
    <name evidence="8" type="primary">LOC109004825</name>
</gene>
<feature type="region of interest" description="Disordered" evidence="6">
    <location>
        <begin position="1033"/>
        <end position="1059"/>
    </location>
</feature>
<dbReference type="Proteomes" id="UP000235220">
    <property type="component" value="Chromosome 6"/>
</dbReference>
<feature type="compositionally biased region" description="Basic and acidic residues" evidence="6">
    <location>
        <begin position="576"/>
        <end position="587"/>
    </location>
</feature>
<dbReference type="Gene3D" id="4.10.1000.10">
    <property type="entry name" value="Zinc finger, CCCH-type"/>
    <property type="match status" value="2"/>
</dbReference>
<dbReference type="GO" id="GO:0003677">
    <property type="term" value="F:DNA binding"/>
    <property type="evidence" value="ECO:0007669"/>
    <property type="project" value="UniProtKB-KW"/>
</dbReference>
<feature type="compositionally biased region" description="Low complexity" evidence="6">
    <location>
        <begin position="691"/>
        <end position="704"/>
    </location>
</feature>
<dbReference type="FunFam" id="4.10.1000.10:FF:000008">
    <property type="entry name" value="zinc finger CCCH domain-containing protein 3"/>
    <property type="match status" value="1"/>
</dbReference>
<evidence type="ECO:0000256" key="1">
    <source>
        <dbReference type="ARBA" id="ARBA00022723"/>
    </source>
</evidence>
<dbReference type="GO" id="GO:0008270">
    <property type="term" value="F:zinc ion binding"/>
    <property type="evidence" value="ECO:0007669"/>
    <property type="project" value="UniProtKB-KW"/>
</dbReference>
<feature type="compositionally biased region" description="Basic residues" evidence="6">
    <location>
        <begin position="2060"/>
        <end position="2076"/>
    </location>
</feature>
<feature type="compositionally biased region" description="Polar residues" evidence="6">
    <location>
        <begin position="1038"/>
        <end position="1059"/>
    </location>
</feature>
<dbReference type="GeneID" id="109004825"/>
<evidence type="ECO:0000256" key="4">
    <source>
        <dbReference type="ARBA" id="ARBA00022833"/>
    </source>
</evidence>
<dbReference type="SMART" id="SM00356">
    <property type="entry name" value="ZnF_C3H1"/>
    <property type="match status" value="5"/>
</dbReference>
<evidence type="ECO:0000256" key="6">
    <source>
        <dbReference type="SAM" id="MobiDB-lite"/>
    </source>
</evidence>
<feature type="compositionally biased region" description="Basic and acidic residues" evidence="6">
    <location>
        <begin position="121"/>
        <end position="162"/>
    </location>
</feature>
<feature type="region of interest" description="Disordered" evidence="6">
    <location>
        <begin position="2060"/>
        <end position="2079"/>
    </location>
</feature>
<dbReference type="OrthoDB" id="3247158at2759"/>
<feature type="region of interest" description="Disordered" evidence="6">
    <location>
        <begin position="436"/>
        <end position="457"/>
    </location>
</feature>
<accession>A0A2I4G5B7</accession>
<feature type="region of interest" description="Disordered" evidence="6">
    <location>
        <begin position="1458"/>
        <end position="1538"/>
    </location>
</feature>
<feature type="compositionally biased region" description="Pro residues" evidence="6">
    <location>
        <begin position="17"/>
        <end position="30"/>
    </location>
</feature>
<feature type="region of interest" description="Disordered" evidence="6">
    <location>
        <begin position="668"/>
        <end position="712"/>
    </location>
</feature>
<dbReference type="RefSeq" id="XP_018839070.2">
    <property type="nucleotide sequence ID" value="XM_018983525.2"/>
</dbReference>
<dbReference type="GO" id="GO:0005634">
    <property type="term" value="C:nucleus"/>
    <property type="evidence" value="ECO:0000318"/>
    <property type="project" value="GO_Central"/>
</dbReference>
<keyword evidence="1" id="KW-0479">Metal-binding</keyword>
<feature type="region of interest" description="Disordered" evidence="6">
    <location>
        <begin position="1817"/>
        <end position="1841"/>
    </location>
</feature>
<dbReference type="STRING" id="51240.A0A2I4G5B7"/>
<dbReference type="InterPro" id="IPR000571">
    <property type="entry name" value="Znf_CCCH"/>
</dbReference>
<feature type="compositionally biased region" description="Polar residues" evidence="6">
    <location>
        <begin position="1381"/>
        <end position="1394"/>
    </location>
</feature>
<reference evidence="8" key="1">
    <citation type="submission" date="2025-08" db="UniProtKB">
        <authorList>
            <consortium name="RefSeq"/>
        </authorList>
    </citation>
    <scope>IDENTIFICATION</scope>
    <source>
        <tissue evidence="8">Leaves</tissue>
    </source>
</reference>
<keyword evidence="7" id="KW-1185">Reference proteome</keyword>
<feature type="region of interest" description="Disordered" evidence="6">
    <location>
        <begin position="357"/>
        <end position="407"/>
    </location>
</feature>
<dbReference type="FunCoup" id="A0A2I4G5B7">
    <property type="interactions" value="1133"/>
</dbReference>
<organism evidence="7 8">
    <name type="scientific">Juglans regia</name>
    <name type="common">English walnut</name>
    <dbReference type="NCBI Taxonomy" id="51240"/>
    <lineage>
        <taxon>Eukaryota</taxon>
        <taxon>Viridiplantae</taxon>
        <taxon>Streptophyta</taxon>
        <taxon>Embryophyta</taxon>
        <taxon>Tracheophyta</taxon>
        <taxon>Spermatophyta</taxon>
        <taxon>Magnoliopsida</taxon>
        <taxon>eudicotyledons</taxon>
        <taxon>Gunneridae</taxon>
        <taxon>Pentapetalae</taxon>
        <taxon>rosids</taxon>
        <taxon>fabids</taxon>
        <taxon>Fagales</taxon>
        <taxon>Juglandaceae</taxon>
        <taxon>Juglans</taxon>
    </lineage>
</organism>
<evidence type="ECO:0000313" key="7">
    <source>
        <dbReference type="Proteomes" id="UP000235220"/>
    </source>
</evidence>
<keyword evidence="5" id="KW-0238">DNA-binding</keyword>
<evidence type="ECO:0000256" key="5">
    <source>
        <dbReference type="ARBA" id="ARBA00023125"/>
    </source>
</evidence>
<keyword evidence="4" id="KW-0862">Zinc</keyword>
<feature type="region of interest" description="Disordered" evidence="6">
    <location>
        <begin position="565"/>
        <end position="617"/>
    </location>
</feature>
<name>A0A2I4G5B7_JUGRE</name>
<dbReference type="Gramene" id="Jr06_03300_p1">
    <property type="protein sequence ID" value="cds.Jr06_03300_p1"/>
    <property type="gene ID" value="Jr06_03300"/>
</dbReference>
<feature type="compositionally biased region" description="Pro residues" evidence="6">
    <location>
        <begin position="81"/>
        <end position="90"/>
    </location>
</feature>
<keyword evidence="3" id="KW-0863">Zinc-finger</keyword>
<dbReference type="KEGG" id="jre:109004825"/>
<feature type="compositionally biased region" description="Basic and acidic residues" evidence="6">
    <location>
        <begin position="438"/>
        <end position="455"/>
    </location>
</feature>
<proteinExistence type="predicted"/>